<keyword evidence="1" id="KW-0238">DNA-binding</keyword>
<dbReference type="PANTHER" id="PTHR30204">
    <property type="entry name" value="REDOX-CYCLING DRUG-SENSING TRANSCRIPTIONAL ACTIVATOR SOXR"/>
    <property type="match status" value="1"/>
</dbReference>
<evidence type="ECO:0000256" key="2">
    <source>
        <dbReference type="SAM" id="Coils"/>
    </source>
</evidence>
<name>A0A136A5T5_9ALTE</name>
<accession>A0A136A5T5</accession>
<dbReference type="STRING" id="1799789.AX660_03980"/>
<dbReference type="EMBL" id="LSNE01000002">
    <property type="protein sequence ID" value="KXI30608.1"/>
    <property type="molecule type" value="Genomic_DNA"/>
</dbReference>
<evidence type="ECO:0000313" key="5">
    <source>
        <dbReference type="Proteomes" id="UP000070299"/>
    </source>
</evidence>
<dbReference type="CDD" id="cd04781">
    <property type="entry name" value="HTH_MerR-like_sg6"/>
    <property type="match status" value="1"/>
</dbReference>
<dbReference type="SMART" id="SM00422">
    <property type="entry name" value="HTH_MERR"/>
    <property type="match status" value="1"/>
</dbReference>
<protein>
    <submittedName>
        <fullName evidence="4">MerR family transcriptional regulator</fullName>
    </submittedName>
</protein>
<dbReference type="Gene3D" id="1.10.1660.10">
    <property type="match status" value="1"/>
</dbReference>
<keyword evidence="2" id="KW-0175">Coiled coil</keyword>
<dbReference type="GO" id="GO:0003700">
    <property type="term" value="F:DNA-binding transcription factor activity"/>
    <property type="evidence" value="ECO:0007669"/>
    <property type="project" value="InterPro"/>
</dbReference>
<feature type="coiled-coil region" evidence="2">
    <location>
        <begin position="75"/>
        <end position="102"/>
    </location>
</feature>
<comment type="caution">
    <text evidence="4">The sequence shown here is derived from an EMBL/GenBank/DDBJ whole genome shotgun (WGS) entry which is preliminary data.</text>
</comment>
<sequence length="148" mass="16712">MKAQNELDIAQVSKLSGMPASTLRYYEERALIKSIGREGLKRIFPLSVIDQLALISLGRYAGFSLDEIAMMFSPNGRAKLDRAQLLEKADELTNTIQQLTAMRDGIVHVANCPKTNQLDCPRFQTLVKSAARKQLMEKRVRKTSHHQK</sequence>
<gene>
    <name evidence="4" type="ORF">AX660_03980</name>
</gene>
<dbReference type="InterPro" id="IPR000551">
    <property type="entry name" value="MerR-type_HTH_dom"/>
</dbReference>
<feature type="domain" description="HTH merR-type" evidence="3">
    <location>
        <begin position="6"/>
        <end position="74"/>
    </location>
</feature>
<dbReference type="Proteomes" id="UP000070299">
    <property type="component" value="Unassembled WGS sequence"/>
</dbReference>
<reference evidence="5" key="1">
    <citation type="submission" date="2016-02" db="EMBL/GenBank/DDBJ databases">
        <authorList>
            <person name="Schultz-Johansen M."/>
            <person name="Glaring M.A."/>
            <person name="Bech P.K."/>
            <person name="Stougaard P."/>
        </authorList>
    </citation>
    <scope>NUCLEOTIDE SEQUENCE [LARGE SCALE GENOMIC DNA]</scope>
    <source>
        <strain evidence="5">S66</strain>
    </source>
</reference>
<dbReference type="AlphaFoldDB" id="A0A136A5T5"/>
<evidence type="ECO:0000256" key="1">
    <source>
        <dbReference type="ARBA" id="ARBA00023125"/>
    </source>
</evidence>
<dbReference type="PANTHER" id="PTHR30204:SF97">
    <property type="entry name" value="MERR FAMILY REGULATORY PROTEIN"/>
    <property type="match status" value="1"/>
</dbReference>
<evidence type="ECO:0000259" key="3">
    <source>
        <dbReference type="PROSITE" id="PS50937"/>
    </source>
</evidence>
<dbReference type="InterPro" id="IPR009061">
    <property type="entry name" value="DNA-bd_dom_put_sf"/>
</dbReference>
<dbReference type="SUPFAM" id="SSF46955">
    <property type="entry name" value="Putative DNA-binding domain"/>
    <property type="match status" value="1"/>
</dbReference>
<evidence type="ECO:0000313" key="4">
    <source>
        <dbReference type="EMBL" id="KXI30608.1"/>
    </source>
</evidence>
<dbReference type="PROSITE" id="PS50937">
    <property type="entry name" value="HTH_MERR_2"/>
    <property type="match status" value="1"/>
</dbReference>
<proteinExistence type="predicted"/>
<dbReference type="GO" id="GO:0003677">
    <property type="term" value="F:DNA binding"/>
    <property type="evidence" value="ECO:0007669"/>
    <property type="project" value="UniProtKB-KW"/>
</dbReference>
<dbReference type="Pfam" id="PF13411">
    <property type="entry name" value="MerR_1"/>
    <property type="match status" value="1"/>
</dbReference>
<dbReference type="OrthoDB" id="9802039at2"/>
<keyword evidence="5" id="KW-1185">Reference proteome</keyword>
<dbReference type="RefSeq" id="WP_068371223.1">
    <property type="nucleotide sequence ID" value="NZ_LSNE01000002.1"/>
</dbReference>
<dbReference type="InterPro" id="IPR047057">
    <property type="entry name" value="MerR_fam"/>
</dbReference>
<organism evidence="4 5">
    <name type="scientific">Paraglaciecola hydrolytica</name>
    <dbReference type="NCBI Taxonomy" id="1799789"/>
    <lineage>
        <taxon>Bacteria</taxon>
        <taxon>Pseudomonadati</taxon>
        <taxon>Pseudomonadota</taxon>
        <taxon>Gammaproteobacteria</taxon>
        <taxon>Alteromonadales</taxon>
        <taxon>Alteromonadaceae</taxon>
        <taxon>Paraglaciecola</taxon>
    </lineage>
</organism>